<dbReference type="GO" id="GO:0004048">
    <property type="term" value="F:anthranilate phosphoribosyltransferase activity"/>
    <property type="evidence" value="ECO:0007669"/>
    <property type="project" value="UniProtKB-EC"/>
</dbReference>
<feature type="binding site" evidence="5">
    <location>
        <position position="91"/>
    </location>
    <ligand>
        <name>5-phospho-alpha-D-ribose 1-diphosphate</name>
        <dbReference type="ChEBI" id="CHEBI:58017"/>
    </ligand>
</feature>
<evidence type="ECO:0000259" key="6">
    <source>
        <dbReference type="Pfam" id="PF00591"/>
    </source>
</evidence>
<feature type="domain" description="Glycosyl transferase family 3" evidence="6">
    <location>
        <begin position="85"/>
        <end position="339"/>
    </location>
</feature>
<dbReference type="Gene3D" id="1.20.970.10">
    <property type="entry name" value="Transferase, Pyrimidine Nucleoside Phosphorylase, Chain C"/>
    <property type="match status" value="1"/>
</dbReference>
<feature type="binding site" evidence="5">
    <location>
        <begin position="101"/>
        <end position="104"/>
    </location>
    <ligand>
        <name>5-phospho-alpha-D-ribose 1-diphosphate</name>
        <dbReference type="ChEBI" id="CHEBI:58017"/>
    </ligand>
</feature>
<dbReference type="InterPro" id="IPR017459">
    <property type="entry name" value="Glycosyl_Trfase_fam3_N_dom"/>
</dbReference>
<evidence type="ECO:0000256" key="1">
    <source>
        <dbReference type="ARBA" id="ARBA00022676"/>
    </source>
</evidence>
<comment type="pathway">
    <text evidence="5">Amino-acid biosynthesis; L-tryptophan biosynthesis; L-tryptophan from chorismate: step 2/5.</text>
</comment>
<dbReference type="Pfam" id="PF02885">
    <property type="entry name" value="Glycos_trans_3N"/>
    <property type="match status" value="1"/>
</dbReference>
<feature type="binding site" evidence="5">
    <location>
        <position position="177"/>
    </location>
    <ligand>
        <name>anthranilate</name>
        <dbReference type="ChEBI" id="CHEBI:16567"/>
        <label>2</label>
    </ligand>
</feature>
<keyword evidence="9" id="KW-1185">Reference proteome</keyword>
<dbReference type="InterPro" id="IPR000312">
    <property type="entry name" value="Glycosyl_Trfase_fam3"/>
</dbReference>
<dbReference type="InterPro" id="IPR036320">
    <property type="entry name" value="Glycosyl_Trfase_fam3_N_dom_sf"/>
</dbReference>
<feature type="binding site" evidence="5">
    <location>
        <position position="122"/>
    </location>
    <ligand>
        <name>anthranilate</name>
        <dbReference type="ChEBI" id="CHEBI:16567"/>
        <label>1</label>
    </ligand>
</feature>
<evidence type="ECO:0000313" key="9">
    <source>
        <dbReference type="Proteomes" id="UP001597307"/>
    </source>
</evidence>
<comment type="catalytic activity">
    <reaction evidence="5">
        <text>N-(5-phospho-beta-D-ribosyl)anthranilate + diphosphate = 5-phospho-alpha-D-ribose 1-diphosphate + anthranilate</text>
        <dbReference type="Rhea" id="RHEA:11768"/>
        <dbReference type="ChEBI" id="CHEBI:16567"/>
        <dbReference type="ChEBI" id="CHEBI:18277"/>
        <dbReference type="ChEBI" id="CHEBI:33019"/>
        <dbReference type="ChEBI" id="CHEBI:58017"/>
        <dbReference type="EC" id="2.4.2.18"/>
    </reaction>
</comment>
<accession>A0ABW4QCU6</accession>
<evidence type="ECO:0000259" key="7">
    <source>
        <dbReference type="Pfam" id="PF02885"/>
    </source>
</evidence>
<feature type="binding site" evidence="5">
    <location>
        <position position="103"/>
    </location>
    <ligand>
        <name>Mg(2+)</name>
        <dbReference type="ChEBI" id="CHEBI:18420"/>
        <label>1</label>
    </ligand>
</feature>
<evidence type="ECO:0000256" key="4">
    <source>
        <dbReference type="ARBA" id="ARBA00023141"/>
    </source>
</evidence>
<comment type="similarity">
    <text evidence="5">Belongs to the anthranilate phosphoribosyltransferase family.</text>
</comment>
<dbReference type="RefSeq" id="WP_343881945.1">
    <property type="nucleotide sequence ID" value="NZ_BAAAIJ010000059.1"/>
</dbReference>
<dbReference type="InterPro" id="IPR035902">
    <property type="entry name" value="Nuc_phospho_transferase"/>
</dbReference>
<keyword evidence="5" id="KW-0479">Metal-binding</keyword>
<dbReference type="Proteomes" id="UP001597307">
    <property type="component" value="Unassembled WGS sequence"/>
</dbReference>
<dbReference type="EMBL" id="JBHUGA010000067">
    <property type="protein sequence ID" value="MFD1848316.1"/>
    <property type="molecule type" value="Genomic_DNA"/>
</dbReference>
<keyword evidence="2 5" id="KW-0808">Transferase</keyword>
<protein>
    <recommendedName>
        <fullName evidence="5">Anthranilate phosphoribosyltransferase</fullName>
        <ecNumber evidence="5">2.4.2.18</ecNumber>
    </recommendedName>
</protein>
<dbReference type="HAMAP" id="MF_00211">
    <property type="entry name" value="TrpD"/>
    <property type="match status" value="1"/>
</dbReference>
<evidence type="ECO:0000256" key="2">
    <source>
        <dbReference type="ARBA" id="ARBA00022679"/>
    </source>
</evidence>
<feature type="domain" description="Glycosyl transferase family 3 N-terminal" evidence="7">
    <location>
        <begin position="16"/>
        <end position="77"/>
    </location>
</feature>
<dbReference type="NCBIfam" id="TIGR01245">
    <property type="entry name" value="trpD"/>
    <property type="match status" value="1"/>
</dbReference>
<comment type="caution">
    <text evidence="8">The sequence shown here is derived from an EMBL/GenBank/DDBJ whole genome shotgun (WGS) entry which is preliminary data.</text>
</comment>
<feature type="binding site" evidence="5">
    <location>
        <begin position="94"/>
        <end position="95"/>
    </location>
    <ligand>
        <name>5-phospho-alpha-D-ribose 1-diphosphate</name>
        <dbReference type="ChEBI" id="CHEBI:58017"/>
    </ligand>
</feature>
<dbReference type="Pfam" id="PF00591">
    <property type="entry name" value="Glycos_transf_3"/>
    <property type="match status" value="1"/>
</dbReference>
<comment type="function">
    <text evidence="5">Catalyzes the transfer of the phosphoribosyl group of 5-phosphorylribose-1-pyrophosphate (PRPP) to anthranilate to yield N-(5'-phosphoribosyl)-anthranilate (PRA).</text>
</comment>
<organism evidence="8 9">
    <name type="scientific">Arthrobacter flavus</name>
    <dbReference type="NCBI Taxonomy" id="95172"/>
    <lineage>
        <taxon>Bacteria</taxon>
        <taxon>Bacillati</taxon>
        <taxon>Actinomycetota</taxon>
        <taxon>Actinomycetes</taxon>
        <taxon>Micrococcales</taxon>
        <taxon>Micrococcaceae</taxon>
        <taxon>Arthrobacter</taxon>
    </lineage>
</organism>
<gene>
    <name evidence="5 8" type="primary">trpD</name>
    <name evidence="8" type="ORF">ACFSFX_17160</name>
</gene>
<keyword evidence="4 5" id="KW-0057">Aromatic amino acid biosynthesis</keyword>
<feature type="binding site" evidence="5">
    <location>
        <position position="99"/>
    </location>
    <ligand>
        <name>5-phospho-alpha-D-ribose 1-diphosphate</name>
        <dbReference type="ChEBI" id="CHEBI:58017"/>
    </ligand>
</feature>
<keyword evidence="1 5" id="KW-0328">Glycosyltransferase</keyword>
<feature type="binding site" evidence="5">
    <location>
        <position position="235"/>
    </location>
    <ligand>
        <name>Mg(2+)</name>
        <dbReference type="ChEBI" id="CHEBI:18420"/>
        <label>2</label>
    </ligand>
</feature>
<sequence>MTTISSPDSGSPTWPALISALIRGDDLTSDQTRWAMDQIMEGEASHAQIAGFLVGLRSKGETVGELVGLVEAMLARAHRIDVPGPTLDIVGTGGDGLNTLNISTMSSLVAVGAGAKVVKHGNRSASSSAGAADVIEALGVRLDLSIDDVARSAEEAGITFCFAQVFHPSMRHVAVPRRELGVPTTFNFLGPLSNPAGVDAQAMGCASERMAPLMAGVLAARGIRALVFRGSDGRDKLTTSGSSTIWEVRGGTVTEQQVHPADFGLPVSPVEALRGADGASNARVVRALLTGERGPVRDAVVLNAAAGLVAFDVEHDAPLIDRIRAAMLRAEQSLDSGAAQGALAKWVRVTGGVG</sequence>
<proteinExistence type="inferred from homology"/>
<keyword evidence="5" id="KW-0460">Magnesium</keyword>
<comment type="subunit">
    <text evidence="5">Homodimer.</text>
</comment>
<comment type="caution">
    <text evidence="5">Lacks conserved residue(s) required for the propagation of feature annotation.</text>
</comment>
<keyword evidence="3 5" id="KW-0822">Tryptophan biosynthesis</keyword>
<dbReference type="EC" id="2.4.2.18" evidence="5"/>
<feature type="binding site" evidence="5">
    <location>
        <position position="91"/>
    </location>
    <ligand>
        <name>anthranilate</name>
        <dbReference type="ChEBI" id="CHEBI:16567"/>
        <label>1</label>
    </ligand>
</feature>
<dbReference type="SUPFAM" id="SSF52418">
    <property type="entry name" value="Nucleoside phosphorylase/phosphoribosyltransferase catalytic domain"/>
    <property type="match status" value="1"/>
</dbReference>
<evidence type="ECO:0000256" key="3">
    <source>
        <dbReference type="ARBA" id="ARBA00022822"/>
    </source>
</evidence>
<dbReference type="SUPFAM" id="SSF47648">
    <property type="entry name" value="Nucleoside phosphorylase/phosphoribosyltransferase N-terminal domain"/>
    <property type="match status" value="1"/>
</dbReference>
<reference evidence="9" key="1">
    <citation type="journal article" date="2019" name="Int. J. Syst. Evol. Microbiol.">
        <title>The Global Catalogue of Microorganisms (GCM) 10K type strain sequencing project: providing services to taxonomists for standard genome sequencing and annotation.</title>
        <authorList>
            <consortium name="The Broad Institute Genomics Platform"/>
            <consortium name="The Broad Institute Genome Sequencing Center for Infectious Disease"/>
            <person name="Wu L."/>
            <person name="Ma J."/>
        </authorList>
    </citation>
    <scope>NUCLEOTIDE SEQUENCE [LARGE SCALE GENOMIC DNA]</scope>
    <source>
        <strain evidence="9">JCM 11496</strain>
    </source>
</reference>
<evidence type="ECO:0000256" key="5">
    <source>
        <dbReference type="HAMAP-Rule" id="MF_00211"/>
    </source>
</evidence>
<dbReference type="PANTHER" id="PTHR43285:SF2">
    <property type="entry name" value="ANTHRANILATE PHOSPHORIBOSYLTRANSFERASE"/>
    <property type="match status" value="1"/>
</dbReference>
<dbReference type="PANTHER" id="PTHR43285">
    <property type="entry name" value="ANTHRANILATE PHOSPHORIBOSYLTRANSFERASE"/>
    <property type="match status" value="1"/>
</dbReference>
<evidence type="ECO:0000313" key="8">
    <source>
        <dbReference type="EMBL" id="MFD1848316.1"/>
    </source>
</evidence>
<feature type="binding site" evidence="5">
    <location>
        <begin position="119"/>
        <end position="127"/>
    </location>
    <ligand>
        <name>5-phospho-alpha-D-ribose 1-diphosphate</name>
        <dbReference type="ChEBI" id="CHEBI:58017"/>
    </ligand>
</feature>
<dbReference type="InterPro" id="IPR005940">
    <property type="entry name" value="Anthranilate_Pribosyl_Tfrase"/>
</dbReference>
<dbReference type="Gene3D" id="3.40.1030.10">
    <property type="entry name" value="Nucleoside phosphorylase/phosphoribosyltransferase catalytic domain"/>
    <property type="match status" value="1"/>
</dbReference>
<feature type="binding site" evidence="5">
    <location>
        <position position="131"/>
    </location>
    <ligand>
        <name>5-phospho-alpha-D-ribose 1-diphosphate</name>
        <dbReference type="ChEBI" id="CHEBI:58017"/>
    </ligand>
</feature>
<name>A0ABW4QCU6_9MICC</name>
<comment type="cofactor">
    <cofactor evidence="5">
        <name>Mg(2+)</name>
        <dbReference type="ChEBI" id="CHEBI:18420"/>
    </cofactor>
    <text evidence="5">Binds 2 magnesium ions per monomer.</text>
</comment>
<keyword evidence="5" id="KW-0028">Amino-acid biosynthesis</keyword>